<dbReference type="Proteomes" id="UP000192758">
    <property type="component" value="Unassembled WGS sequence"/>
</dbReference>
<evidence type="ECO:0000313" key="2">
    <source>
        <dbReference type="Proteomes" id="UP000192758"/>
    </source>
</evidence>
<organism evidence="1 2">
    <name type="scientific">Ecytonucleospora hepatopenaei</name>
    <dbReference type="NCBI Taxonomy" id="646526"/>
    <lineage>
        <taxon>Eukaryota</taxon>
        <taxon>Fungi</taxon>
        <taxon>Fungi incertae sedis</taxon>
        <taxon>Microsporidia</taxon>
        <taxon>Enterocytozoonidae</taxon>
        <taxon>Ecytonucleospora</taxon>
    </lineage>
</organism>
<comment type="caution">
    <text evidence="1">The sequence shown here is derived from an EMBL/GenBank/DDBJ whole genome shotgun (WGS) entry which is preliminary data.</text>
</comment>
<reference evidence="1 2" key="1">
    <citation type="journal article" date="2017" name="Environ. Microbiol.">
        <title>Decay of the glycolytic pathway and adaptation to intranuclear parasitism within Enterocytozoonidae microsporidia.</title>
        <authorList>
            <person name="Wiredu Boakye D."/>
            <person name="Jaroenlak P."/>
            <person name="Prachumwat A."/>
            <person name="Williams T.A."/>
            <person name="Bateman K.S."/>
            <person name="Itsathitphaisarn O."/>
            <person name="Sritunyalucksana K."/>
            <person name="Paszkiewicz K.H."/>
            <person name="Moore K.A."/>
            <person name="Stentiford G.D."/>
            <person name="Williams B.A."/>
        </authorList>
    </citation>
    <scope>NUCLEOTIDE SEQUENCE [LARGE SCALE GENOMIC DNA]</scope>
    <source>
        <strain evidence="1 2">TH1</strain>
    </source>
</reference>
<accession>A0A1W0E6M1</accession>
<dbReference type="AlphaFoldDB" id="A0A1W0E6M1"/>
<keyword evidence="2" id="KW-1185">Reference proteome</keyword>
<proteinExistence type="predicted"/>
<dbReference type="VEuPathDB" id="MicrosporidiaDB:EHP00_2373"/>
<sequence length="142" mass="16734">MILNINGLKIFLLLAIILVVCKTMCDIYFTILNKNKRLKTQHFVKERFLFKICKILGKSFIWVIKTISLYFYKIKNILSNKKIKNERLKQISIDNLDGDYNVVKNKQSTNFKKTTSIKESDFIENSFVQELLATELVNLIYD</sequence>
<name>A0A1W0E6M1_9MICR</name>
<evidence type="ECO:0000313" key="1">
    <source>
        <dbReference type="EMBL" id="OQS54856.1"/>
    </source>
</evidence>
<gene>
    <name evidence="1" type="ORF">EHP00_2373</name>
</gene>
<dbReference type="EMBL" id="MNPJ01000016">
    <property type="protein sequence ID" value="OQS54856.1"/>
    <property type="molecule type" value="Genomic_DNA"/>
</dbReference>
<protein>
    <submittedName>
        <fullName evidence="1">Uncharacterized protein</fullName>
    </submittedName>
</protein>